<dbReference type="OrthoDB" id="847210at2759"/>
<dbReference type="PANTHER" id="PTHR23201">
    <property type="entry name" value="EXTENSIN, PROLINE-RICH PROTEIN"/>
    <property type="match status" value="1"/>
</dbReference>
<keyword evidence="4" id="KW-1185">Reference proteome</keyword>
<dbReference type="AlphaFoldDB" id="A0A6J1ANM0"/>
<proteinExistence type="inferred from homology"/>
<evidence type="ECO:0000256" key="2">
    <source>
        <dbReference type="ARBA" id="ARBA00022941"/>
    </source>
</evidence>
<dbReference type="GeneID" id="110419688"/>
<comment type="similarity">
    <text evidence="1">Belongs to the GASA family.</text>
</comment>
<dbReference type="InterPro" id="IPR003854">
    <property type="entry name" value="GASA"/>
</dbReference>
<protein>
    <submittedName>
        <fullName evidence="5">Snakin-2-like</fullName>
    </submittedName>
</protein>
<evidence type="ECO:0000313" key="4">
    <source>
        <dbReference type="Proteomes" id="UP000504621"/>
    </source>
</evidence>
<keyword evidence="3" id="KW-0732">Signal</keyword>
<reference evidence="5" key="1">
    <citation type="submission" date="2025-08" db="UniProtKB">
        <authorList>
            <consortium name="RefSeq"/>
        </authorList>
    </citation>
    <scope>IDENTIFICATION</scope>
    <source>
        <tissue evidence="5">Leaf</tissue>
    </source>
</reference>
<dbReference type="RefSeq" id="XP_021288455.1">
    <property type="nucleotide sequence ID" value="XM_021432780.1"/>
</dbReference>
<name>A0A6J1ANM0_9ROSI</name>
<sequence>MASTKTTTLSLALLCLVLLSEVGILMAEVQTATAPGPQVPDECPGKCAKRCSKSWKPKMCNKTCVACCHRCPDHCVPDGPLASRDSCHCYSQIQTHGKFKCP</sequence>
<feature type="signal peptide" evidence="3">
    <location>
        <begin position="1"/>
        <end position="27"/>
    </location>
</feature>
<dbReference type="Pfam" id="PF02704">
    <property type="entry name" value="GASA"/>
    <property type="match status" value="1"/>
</dbReference>
<keyword evidence="2" id="KW-0939">Gibberellin signaling pathway</keyword>
<accession>A0A6J1ANM0</accession>
<gene>
    <name evidence="5" type="primary">LOC110419688</name>
</gene>
<dbReference type="PANTHER" id="PTHR23201:SF75">
    <property type="entry name" value="SNAKIN-2-LIKE"/>
    <property type="match status" value="1"/>
</dbReference>
<feature type="chain" id="PRO_5026921028" evidence="3">
    <location>
        <begin position="28"/>
        <end position="102"/>
    </location>
</feature>
<evidence type="ECO:0000313" key="5">
    <source>
        <dbReference type="RefSeq" id="XP_021288455.1"/>
    </source>
</evidence>
<evidence type="ECO:0000256" key="3">
    <source>
        <dbReference type="SAM" id="SignalP"/>
    </source>
</evidence>
<evidence type="ECO:0000256" key="1">
    <source>
        <dbReference type="ARBA" id="ARBA00010582"/>
    </source>
</evidence>
<dbReference type="Proteomes" id="UP000504621">
    <property type="component" value="Unplaced"/>
</dbReference>
<dbReference type="GO" id="GO:0009740">
    <property type="term" value="P:gibberellic acid mediated signaling pathway"/>
    <property type="evidence" value="ECO:0007669"/>
    <property type="project" value="UniProtKB-KW"/>
</dbReference>
<organism evidence="4 5">
    <name type="scientific">Herrania umbratica</name>
    <dbReference type="NCBI Taxonomy" id="108875"/>
    <lineage>
        <taxon>Eukaryota</taxon>
        <taxon>Viridiplantae</taxon>
        <taxon>Streptophyta</taxon>
        <taxon>Embryophyta</taxon>
        <taxon>Tracheophyta</taxon>
        <taxon>Spermatophyta</taxon>
        <taxon>Magnoliopsida</taxon>
        <taxon>eudicotyledons</taxon>
        <taxon>Gunneridae</taxon>
        <taxon>Pentapetalae</taxon>
        <taxon>rosids</taxon>
        <taxon>malvids</taxon>
        <taxon>Malvales</taxon>
        <taxon>Malvaceae</taxon>
        <taxon>Byttnerioideae</taxon>
        <taxon>Herrania</taxon>
    </lineage>
</organism>